<gene>
    <name evidence="3" type="ORF">HNR24_000388</name>
</gene>
<dbReference type="Proteomes" id="UP000546252">
    <property type="component" value="Unassembled WGS sequence"/>
</dbReference>
<keyword evidence="2" id="KW-1277">Toxin-antitoxin system</keyword>
<organism evidence="3 4">
    <name type="scientific">Nesterenkonia jeotgali</name>
    <dbReference type="NCBI Taxonomy" id="317018"/>
    <lineage>
        <taxon>Bacteria</taxon>
        <taxon>Bacillati</taxon>
        <taxon>Actinomycetota</taxon>
        <taxon>Actinomycetes</taxon>
        <taxon>Micrococcales</taxon>
        <taxon>Micrococcaceae</taxon>
        <taxon>Nesterenkonia</taxon>
    </lineage>
</organism>
<dbReference type="InterPro" id="IPR003477">
    <property type="entry name" value="PemK-like"/>
</dbReference>
<dbReference type="Gene3D" id="2.30.30.110">
    <property type="match status" value="1"/>
</dbReference>
<evidence type="ECO:0000313" key="3">
    <source>
        <dbReference type="EMBL" id="MBA8920455.1"/>
    </source>
</evidence>
<reference evidence="3 4" key="1">
    <citation type="submission" date="2020-08" db="EMBL/GenBank/DDBJ databases">
        <title>Sequencing the genomes of 1000 actinobacteria strains.</title>
        <authorList>
            <person name="Klenk H.-P."/>
        </authorList>
    </citation>
    <scope>NUCLEOTIDE SEQUENCE [LARGE SCALE GENOMIC DNA]</scope>
    <source>
        <strain evidence="3 4">DSM 19081</strain>
    </source>
</reference>
<accession>A0A839FLZ7</accession>
<evidence type="ECO:0000256" key="2">
    <source>
        <dbReference type="ARBA" id="ARBA00022649"/>
    </source>
</evidence>
<dbReference type="Pfam" id="PF02452">
    <property type="entry name" value="PemK_toxin"/>
    <property type="match status" value="1"/>
</dbReference>
<comment type="similarity">
    <text evidence="1">Belongs to the PemK/MazF family.</text>
</comment>
<sequence length="132" mass="14429">MISVGQVRWAFIPYNDSPPHPGERDSKGKTRPVVVLGWNSFSDGDSSILVVPVYTHGNGSKHLRPGEVRIGNYEELGLSPQARIQPFKVIALHPTSIDFSQVPAGNITPEAMENVIHSIGSMFMSVGEYTKV</sequence>
<dbReference type="RefSeq" id="WP_182494866.1">
    <property type="nucleotide sequence ID" value="NZ_BAAAKT010000002.1"/>
</dbReference>
<proteinExistence type="inferred from homology"/>
<dbReference type="InterPro" id="IPR011067">
    <property type="entry name" value="Plasmid_toxin/cell-grow_inhib"/>
</dbReference>
<evidence type="ECO:0000256" key="1">
    <source>
        <dbReference type="ARBA" id="ARBA00007521"/>
    </source>
</evidence>
<evidence type="ECO:0008006" key="5">
    <source>
        <dbReference type="Google" id="ProtNLM"/>
    </source>
</evidence>
<dbReference type="AlphaFoldDB" id="A0A839FLZ7"/>
<evidence type="ECO:0000313" key="4">
    <source>
        <dbReference type="Proteomes" id="UP000546252"/>
    </source>
</evidence>
<name>A0A839FLZ7_9MICC</name>
<dbReference type="GO" id="GO:0003677">
    <property type="term" value="F:DNA binding"/>
    <property type="evidence" value="ECO:0007669"/>
    <property type="project" value="InterPro"/>
</dbReference>
<dbReference type="EMBL" id="JACJIH010000001">
    <property type="protein sequence ID" value="MBA8920455.1"/>
    <property type="molecule type" value="Genomic_DNA"/>
</dbReference>
<dbReference type="SUPFAM" id="SSF50118">
    <property type="entry name" value="Cell growth inhibitor/plasmid maintenance toxic component"/>
    <property type="match status" value="1"/>
</dbReference>
<comment type="caution">
    <text evidence="3">The sequence shown here is derived from an EMBL/GenBank/DDBJ whole genome shotgun (WGS) entry which is preliminary data.</text>
</comment>
<protein>
    <recommendedName>
        <fullName evidence="5">Growth inhibitor PemK</fullName>
    </recommendedName>
</protein>